<dbReference type="EMBL" id="NCVQ01000008">
    <property type="protein sequence ID" value="PWZ12878.1"/>
    <property type="molecule type" value="Genomic_DNA"/>
</dbReference>
<evidence type="ECO:0000256" key="4">
    <source>
        <dbReference type="ARBA" id="ARBA00023284"/>
    </source>
</evidence>
<evidence type="ECO:0000256" key="2">
    <source>
        <dbReference type="ARBA" id="ARBA00022982"/>
    </source>
</evidence>
<dbReference type="PRINTS" id="PR00421">
    <property type="entry name" value="THIOREDOXIN"/>
</dbReference>
<dbReference type="InterPro" id="IPR036249">
    <property type="entry name" value="Thioredoxin-like_sf"/>
</dbReference>
<proteinExistence type="inferred from homology"/>
<comment type="similarity">
    <text evidence="5">Belongs to the thioredoxin family. Plant F-type subfamily.</text>
</comment>
<dbReference type="GO" id="GO:0016671">
    <property type="term" value="F:oxidoreductase activity, acting on a sulfur group of donors, disulfide as acceptor"/>
    <property type="evidence" value="ECO:0007669"/>
    <property type="project" value="UniProtKB-ARBA"/>
</dbReference>
<dbReference type="PROSITE" id="PS00194">
    <property type="entry name" value="THIOREDOXIN_1"/>
    <property type="match status" value="1"/>
</dbReference>
<keyword evidence="2" id="KW-0249">Electron transport</keyword>
<evidence type="ECO:0000313" key="10">
    <source>
        <dbReference type="EMBL" id="PWZ12878.1"/>
    </source>
</evidence>
<dbReference type="Proteomes" id="UP000251960">
    <property type="component" value="Chromosome 7"/>
</dbReference>
<feature type="domain" description="Thioredoxin" evidence="9">
    <location>
        <begin position="14"/>
        <end position="140"/>
    </location>
</feature>
<keyword evidence="1" id="KW-0813">Transport</keyword>
<evidence type="ECO:0000256" key="6">
    <source>
        <dbReference type="ARBA" id="ARBA00038353"/>
    </source>
</evidence>
<evidence type="ECO:0000256" key="3">
    <source>
        <dbReference type="ARBA" id="ARBA00023157"/>
    </source>
</evidence>
<name>A0A3L6DX16_MAIZE</name>
<dbReference type="SUPFAM" id="SSF52833">
    <property type="entry name" value="Thioredoxin-like"/>
    <property type="match status" value="1"/>
</dbReference>
<evidence type="ECO:0000256" key="8">
    <source>
        <dbReference type="SAM" id="MobiDB-lite"/>
    </source>
</evidence>
<evidence type="ECO:0000256" key="5">
    <source>
        <dbReference type="ARBA" id="ARBA00038337"/>
    </source>
</evidence>
<dbReference type="Pfam" id="PF00085">
    <property type="entry name" value="Thioredoxin"/>
    <property type="match status" value="1"/>
</dbReference>
<comment type="similarity">
    <text evidence="6">Belongs to the thioredoxin family. Plant H-type subfamily.</text>
</comment>
<accession>A0A3L6DX16</accession>
<evidence type="ECO:0000256" key="1">
    <source>
        <dbReference type="ARBA" id="ARBA00022448"/>
    </source>
</evidence>
<dbReference type="InterPro" id="IPR013766">
    <property type="entry name" value="Thioredoxin_domain"/>
</dbReference>
<evidence type="ECO:0000259" key="9">
    <source>
        <dbReference type="PROSITE" id="PS51352"/>
    </source>
</evidence>
<gene>
    <name evidence="10" type="primary">TRXH_0</name>
    <name evidence="10" type="ORF">Zm00014a_006668</name>
</gene>
<dbReference type="Gene3D" id="3.40.30.10">
    <property type="entry name" value="Glutaredoxin"/>
    <property type="match status" value="1"/>
</dbReference>
<feature type="region of interest" description="Disordered" evidence="8">
    <location>
        <begin position="1"/>
        <end position="26"/>
    </location>
</feature>
<dbReference type="PROSITE" id="PS51352">
    <property type="entry name" value="THIOREDOXIN_2"/>
    <property type="match status" value="1"/>
</dbReference>
<reference evidence="10" key="1">
    <citation type="journal article" date="2018" name="Nat. Genet.">
        <title>Extensive intraspecific gene order and gene structural variations between Mo17 and other maize genomes.</title>
        <authorList>
            <person name="Sun S."/>
            <person name="Zhou Y."/>
            <person name="Chen J."/>
            <person name="Shi J."/>
            <person name="Zhao H."/>
            <person name="Zhao H."/>
            <person name="Song W."/>
            <person name="Zhang M."/>
            <person name="Cui Y."/>
            <person name="Dong X."/>
            <person name="Liu H."/>
            <person name="Ma X."/>
            <person name="Jiao Y."/>
            <person name="Wang B."/>
            <person name="Wei X."/>
            <person name="Stein J.C."/>
            <person name="Glaubitz J.C."/>
            <person name="Lu F."/>
            <person name="Yu G."/>
            <person name="Liang C."/>
            <person name="Fengler K."/>
            <person name="Li B."/>
            <person name="Rafalski A."/>
            <person name="Schnable P.S."/>
            <person name="Ware D.H."/>
            <person name="Buckler E.S."/>
            <person name="Lai J."/>
        </authorList>
    </citation>
    <scope>NUCLEOTIDE SEQUENCE [LARGE SCALE GENOMIC DNA]</scope>
    <source>
        <tissue evidence="10">Seedling</tissue>
    </source>
</reference>
<dbReference type="FunFam" id="3.40.30.10:FF:000104">
    <property type="entry name" value="Thioredoxin"/>
    <property type="match status" value="1"/>
</dbReference>
<organism evidence="10">
    <name type="scientific">Zea mays</name>
    <name type="common">Maize</name>
    <dbReference type="NCBI Taxonomy" id="4577"/>
    <lineage>
        <taxon>Eukaryota</taxon>
        <taxon>Viridiplantae</taxon>
        <taxon>Streptophyta</taxon>
        <taxon>Embryophyta</taxon>
        <taxon>Tracheophyta</taxon>
        <taxon>Spermatophyta</taxon>
        <taxon>Magnoliopsida</taxon>
        <taxon>Liliopsida</taxon>
        <taxon>Poales</taxon>
        <taxon>Poaceae</taxon>
        <taxon>PACMAD clade</taxon>
        <taxon>Panicoideae</taxon>
        <taxon>Andropogonodae</taxon>
        <taxon>Andropogoneae</taxon>
        <taxon>Tripsacinae</taxon>
        <taxon>Zea</taxon>
    </lineage>
</organism>
<comment type="caution">
    <text evidence="10">The sequence shown here is derived from an EMBL/GenBank/DDBJ whole genome shotgun (WGS) entry which is preliminary data.</text>
</comment>
<dbReference type="PANTHER" id="PTHR46115">
    <property type="entry name" value="THIOREDOXIN-LIKE PROTEIN 1"/>
    <property type="match status" value="1"/>
</dbReference>
<keyword evidence="3" id="KW-1015">Disulfide bond</keyword>
<evidence type="ECO:0000256" key="7">
    <source>
        <dbReference type="ARBA" id="ARBA00078030"/>
    </source>
</evidence>
<dbReference type="ExpressionAtlas" id="A0A3L6DX16">
    <property type="expression patterns" value="baseline and differential"/>
</dbReference>
<keyword evidence="4" id="KW-0676">Redox-active center</keyword>
<dbReference type="InterPro" id="IPR017937">
    <property type="entry name" value="Thioredoxin_CS"/>
</dbReference>
<dbReference type="CDD" id="cd02947">
    <property type="entry name" value="TRX_family"/>
    <property type="match status" value="1"/>
</dbReference>
<sequence>MRPPKVSCNHNEHKLSISPTPRKKRSMASEQGVVIACHSKAEFDAHMTKAQEAGKLVVIDFTAAWCGPCRAIAPLFVEHAKKFTQVVFLKVDVDEVKEVTAAYEVEAMPTFHFVKNGKTVATIVGAKKDELLALIEKHAAPAPASASA</sequence>
<protein>
    <recommendedName>
        <fullName evidence="7">Phloem sap 13 kDa protein 1</fullName>
    </recommendedName>
</protein>
<dbReference type="AlphaFoldDB" id="A0A3L6DX16"/>